<dbReference type="InterPro" id="IPR001296">
    <property type="entry name" value="Glyco_trans_1"/>
</dbReference>
<protein>
    <recommendedName>
        <fullName evidence="5">Glycosyl transferase family 1 domain-containing protein</fullName>
    </recommendedName>
</protein>
<dbReference type="HOGENOM" id="CLU_009583_0_0_10"/>
<evidence type="ECO:0000259" key="1">
    <source>
        <dbReference type="Pfam" id="PF00534"/>
    </source>
</evidence>
<evidence type="ECO:0000313" key="4">
    <source>
        <dbReference type="Proteomes" id="UP000005974"/>
    </source>
</evidence>
<dbReference type="PANTHER" id="PTHR12526">
    <property type="entry name" value="GLYCOSYLTRANSFERASE"/>
    <property type="match status" value="1"/>
</dbReference>
<dbReference type="OrthoDB" id="798298at2"/>
<dbReference type="AlphaFoldDB" id="I9QS73"/>
<evidence type="ECO:0000259" key="2">
    <source>
        <dbReference type="Pfam" id="PF13439"/>
    </source>
</evidence>
<name>I9QS73_9BACT</name>
<dbReference type="CDD" id="cd03811">
    <property type="entry name" value="GT4_GT28_WabH-like"/>
    <property type="match status" value="1"/>
</dbReference>
<dbReference type="EMBL" id="AGXJ01000051">
    <property type="protein sequence ID" value="EIY32273.1"/>
    <property type="molecule type" value="Genomic_DNA"/>
</dbReference>
<dbReference type="Pfam" id="PF00534">
    <property type="entry name" value="Glycos_transf_1"/>
    <property type="match status" value="1"/>
</dbReference>
<dbReference type="Pfam" id="PF13439">
    <property type="entry name" value="Glyco_transf_4"/>
    <property type="match status" value="1"/>
</dbReference>
<dbReference type="SUPFAM" id="SSF53756">
    <property type="entry name" value="UDP-Glycosyltransferase/glycogen phosphorylase"/>
    <property type="match status" value="1"/>
</dbReference>
<dbReference type="GO" id="GO:0016757">
    <property type="term" value="F:glycosyltransferase activity"/>
    <property type="evidence" value="ECO:0007669"/>
    <property type="project" value="InterPro"/>
</dbReference>
<dbReference type="PATRIC" id="fig|997876.3.peg.2896"/>
<gene>
    <name evidence="3" type="ORF">HMPREF1064_02816</name>
</gene>
<feature type="domain" description="Glycosyl transferase family 1" evidence="1">
    <location>
        <begin position="192"/>
        <end position="351"/>
    </location>
</feature>
<proteinExistence type="predicted"/>
<feature type="domain" description="Glycosyltransferase subfamily 4-like N-terminal" evidence="2">
    <location>
        <begin position="7"/>
        <end position="182"/>
    </location>
</feature>
<dbReference type="PANTHER" id="PTHR12526:SF630">
    <property type="entry name" value="GLYCOSYLTRANSFERASE"/>
    <property type="match status" value="1"/>
</dbReference>
<keyword evidence="4" id="KW-1185">Reference proteome</keyword>
<organism evidence="3 4">
    <name type="scientific">Phocaeicola dorei CL02T12C06</name>
    <dbReference type="NCBI Taxonomy" id="997876"/>
    <lineage>
        <taxon>Bacteria</taxon>
        <taxon>Pseudomonadati</taxon>
        <taxon>Bacteroidota</taxon>
        <taxon>Bacteroidia</taxon>
        <taxon>Bacteroidales</taxon>
        <taxon>Bacteroidaceae</taxon>
        <taxon>Phocaeicola</taxon>
    </lineage>
</organism>
<reference evidence="3 4" key="1">
    <citation type="submission" date="2012-02" db="EMBL/GenBank/DDBJ databases">
        <title>The Genome Sequence of Bacteroides dorei CL02T12C06.</title>
        <authorList>
            <consortium name="The Broad Institute Genome Sequencing Platform"/>
            <person name="Earl A."/>
            <person name="Ward D."/>
            <person name="Feldgarden M."/>
            <person name="Gevers D."/>
            <person name="Zitomersky N.L."/>
            <person name="Coyne M.J."/>
            <person name="Comstock L.E."/>
            <person name="Young S.K."/>
            <person name="Zeng Q."/>
            <person name="Gargeya S."/>
            <person name="Fitzgerald M."/>
            <person name="Haas B."/>
            <person name="Abouelleil A."/>
            <person name="Alvarado L."/>
            <person name="Arachchi H.M."/>
            <person name="Berlin A."/>
            <person name="Chapman S.B."/>
            <person name="Gearin G."/>
            <person name="Goldberg J."/>
            <person name="Griggs A."/>
            <person name="Gujja S."/>
            <person name="Hansen M."/>
            <person name="Heiman D."/>
            <person name="Howarth C."/>
            <person name="Larimer J."/>
            <person name="Lui A."/>
            <person name="MacDonald P.J.P."/>
            <person name="McCowen C."/>
            <person name="Montmayeur A."/>
            <person name="Murphy C."/>
            <person name="Neiman D."/>
            <person name="Pearson M."/>
            <person name="Priest M."/>
            <person name="Roberts A."/>
            <person name="Saif S."/>
            <person name="Shea T."/>
            <person name="Sisk P."/>
            <person name="Stolte C."/>
            <person name="Sykes S."/>
            <person name="Wortman J."/>
            <person name="Nusbaum C."/>
            <person name="Birren B."/>
        </authorList>
    </citation>
    <scope>NUCLEOTIDE SEQUENCE [LARGE SCALE GENOMIC DNA]</scope>
    <source>
        <strain evidence="3 4">CL02T12C06</strain>
    </source>
</reference>
<evidence type="ECO:0008006" key="5">
    <source>
        <dbReference type="Google" id="ProtNLM"/>
    </source>
</evidence>
<dbReference type="Proteomes" id="UP000005974">
    <property type="component" value="Unassembled WGS sequence"/>
</dbReference>
<sequence length="370" mass="43141">MPSLAGGGTEKVLIDILQNMDFEHYDVSLFLEFGEGVYINDVPVEVEVLSFYNRHTIWHDRLFRLLRTLHLYLCFHSLIYGFLFRRLLGKRKFDVILSFMEGNALKLHSYVTDKAKKNLSWVHIDLKQKHWSLDFFRNEKEEFSTYQKMDKVVFVSEDVKRRFLELYAIQSEKCTVIYNLIDKNAIQQSAVSERIEKRKFTICMVGRLNKQKRYDRALRVTKRLKDAGYDFDLWIIGEGSLEEPLKAMSNEYGLNECVHFLGFKKPSYSYMKVADLYLNTSEAEGFSLVNCEALCLGLPVISTATSGPTELLNHSQYGLLVPEKEEDIYIGVKRMIDDANLREEYSKKGIQRAEMFNVPNTMTQIYKILG</sequence>
<dbReference type="InterPro" id="IPR028098">
    <property type="entry name" value="Glyco_trans_4-like_N"/>
</dbReference>
<dbReference type="Gene3D" id="3.40.50.2000">
    <property type="entry name" value="Glycogen Phosphorylase B"/>
    <property type="match status" value="2"/>
</dbReference>
<evidence type="ECO:0000313" key="3">
    <source>
        <dbReference type="EMBL" id="EIY32273.1"/>
    </source>
</evidence>
<accession>I9QS73</accession>
<comment type="caution">
    <text evidence="3">The sequence shown here is derived from an EMBL/GenBank/DDBJ whole genome shotgun (WGS) entry which is preliminary data.</text>
</comment>